<evidence type="ECO:0000256" key="2">
    <source>
        <dbReference type="SAM" id="Phobius"/>
    </source>
</evidence>
<keyword evidence="2" id="KW-1133">Transmembrane helix</keyword>
<keyword evidence="4" id="KW-1185">Reference proteome</keyword>
<feature type="transmembrane region" description="Helical" evidence="2">
    <location>
        <begin position="31"/>
        <end position="53"/>
    </location>
</feature>
<organism evidence="3 4">
    <name type="scientific">Cohnella thailandensis</name>
    <dbReference type="NCBI Taxonomy" id="557557"/>
    <lineage>
        <taxon>Bacteria</taxon>
        <taxon>Bacillati</taxon>
        <taxon>Bacillota</taxon>
        <taxon>Bacilli</taxon>
        <taxon>Bacillales</taxon>
        <taxon>Paenibacillaceae</taxon>
        <taxon>Cohnella</taxon>
    </lineage>
</organism>
<sequence length="177" mass="20223">MDRNGRSMETDRSGRNPRHRPYGQSSFARTAGYVCLGLAVLTAMGMVFFFLMVREHEEDRERERLFPWPERVASVRVLNSDGTERLREFRDAGQLEEVKKRLGIIPRTYFEEPEPSGTLYRIELLGDDEREAVVFLLSDLRESGGGGKIYPPNPEKNEVWKLSPDTVGYLVDAAEPA</sequence>
<accession>A0A841SSC3</accession>
<protein>
    <submittedName>
        <fullName evidence="3">Uncharacterized protein</fullName>
    </submittedName>
</protein>
<name>A0A841SSC3_9BACL</name>
<feature type="region of interest" description="Disordered" evidence="1">
    <location>
        <begin position="1"/>
        <end position="23"/>
    </location>
</feature>
<evidence type="ECO:0000256" key="1">
    <source>
        <dbReference type="SAM" id="MobiDB-lite"/>
    </source>
</evidence>
<evidence type="ECO:0000313" key="3">
    <source>
        <dbReference type="EMBL" id="MBB6634112.1"/>
    </source>
</evidence>
<feature type="compositionally biased region" description="Basic and acidic residues" evidence="1">
    <location>
        <begin position="1"/>
        <end position="14"/>
    </location>
</feature>
<dbReference type="AlphaFoldDB" id="A0A841SSC3"/>
<keyword evidence="2" id="KW-0472">Membrane</keyword>
<proteinExistence type="predicted"/>
<gene>
    <name evidence="3" type="ORF">H7B67_08325</name>
</gene>
<dbReference type="EMBL" id="JACJVQ010000006">
    <property type="protein sequence ID" value="MBB6634112.1"/>
    <property type="molecule type" value="Genomic_DNA"/>
</dbReference>
<evidence type="ECO:0000313" key="4">
    <source>
        <dbReference type="Proteomes" id="UP000535838"/>
    </source>
</evidence>
<reference evidence="3 4" key="1">
    <citation type="submission" date="2020-08" db="EMBL/GenBank/DDBJ databases">
        <title>Cohnella phylogeny.</title>
        <authorList>
            <person name="Dunlap C."/>
        </authorList>
    </citation>
    <scope>NUCLEOTIDE SEQUENCE [LARGE SCALE GENOMIC DNA]</scope>
    <source>
        <strain evidence="3 4">DSM 25241</strain>
    </source>
</reference>
<dbReference type="Proteomes" id="UP000535838">
    <property type="component" value="Unassembled WGS sequence"/>
</dbReference>
<keyword evidence="2" id="KW-0812">Transmembrane</keyword>
<comment type="caution">
    <text evidence="3">The sequence shown here is derived from an EMBL/GenBank/DDBJ whole genome shotgun (WGS) entry which is preliminary data.</text>
</comment>
<dbReference type="RefSeq" id="WP_185119346.1">
    <property type="nucleotide sequence ID" value="NZ_JACJVQ010000006.1"/>
</dbReference>